<dbReference type="Proteomes" id="UP000705508">
    <property type="component" value="Unassembled WGS sequence"/>
</dbReference>
<dbReference type="RefSeq" id="WP_204906166.1">
    <property type="nucleotide sequence ID" value="NZ_JACJKS010000006.1"/>
</dbReference>
<dbReference type="AlphaFoldDB" id="A0A939BGV9"/>
<organism evidence="2 3">
    <name type="scientific">Mordavella massiliensis</name>
    <dbReference type="NCBI Taxonomy" id="1871024"/>
    <lineage>
        <taxon>Bacteria</taxon>
        <taxon>Bacillati</taxon>
        <taxon>Bacillota</taxon>
        <taxon>Clostridia</taxon>
        <taxon>Eubacteriales</taxon>
        <taxon>Clostridiaceae</taxon>
        <taxon>Mordavella</taxon>
    </lineage>
</organism>
<dbReference type="PANTHER" id="PTHR36928">
    <property type="entry name" value="PHOSPHATASE YCDX-RELATED"/>
    <property type="match status" value="1"/>
</dbReference>
<dbReference type="SMART" id="SM00481">
    <property type="entry name" value="POLIIIAc"/>
    <property type="match status" value="1"/>
</dbReference>
<evidence type="ECO:0000313" key="3">
    <source>
        <dbReference type="Proteomes" id="UP000705508"/>
    </source>
</evidence>
<dbReference type="InterPro" id="IPR003141">
    <property type="entry name" value="Pol/His_phosphatase_N"/>
</dbReference>
<feature type="domain" description="Polymerase/histidinol phosphatase N-terminal" evidence="1">
    <location>
        <begin position="5"/>
        <end position="79"/>
    </location>
</feature>
<dbReference type="InterPro" id="IPR050243">
    <property type="entry name" value="PHP_phosphatase"/>
</dbReference>
<dbReference type="SUPFAM" id="SSF89550">
    <property type="entry name" value="PHP domain-like"/>
    <property type="match status" value="1"/>
</dbReference>
<reference evidence="2" key="1">
    <citation type="submission" date="2020-08" db="EMBL/GenBank/DDBJ databases">
        <authorList>
            <person name="Cejkova D."/>
            <person name="Kubasova T."/>
            <person name="Jahodarova E."/>
            <person name="Rychlik I."/>
        </authorList>
    </citation>
    <scope>NUCLEOTIDE SEQUENCE</scope>
    <source>
        <strain evidence="2">An582</strain>
    </source>
</reference>
<evidence type="ECO:0000259" key="1">
    <source>
        <dbReference type="SMART" id="SM00481"/>
    </source>
</evidence>
<dbReference type="Gene3D" id="3.20.20.140">
    <property type="entry name" value="Metal-dependent hydrolases"/>
    <property type="match status" value="1"/>
</dbReference>
<dbReference type="PANTHER" id="PTHR36928:SF1">
    <property type="entry name" value="PHOSPHATASE YCDX-RELATED"/>
    <property type="match status" value="1"/>
</dbReference>
<protein>
    <submittedName>
        <fullName evidence="2">Phosphatase</fullName>
    </submittedName>
</protein>
<sequence length="243" mass="26770">MEVKIDTHTHTLASGHAYNTIREMAAMAKQKGLEGLAITEHAPKMPGSCGLYYFQNLSVVPRHMADLRLLFGVELNILDAEGTVDLPPETIRGLDLAIASIHPPCYGKSGGRAENTRTYVNAMHLDYVDIIGHPDDGRYAPDYDVLARTAKETGTLLEINNSSLRPGGFRENTHDNALELLACCKKYGTMITLGSDAHVDMDIARTDYSARLLAEAGFPEELVANTSCEKLLSNLKRNRRQTR</sequence>
<accession>A0A939BGV9</accession>
<gene>
    <name evidence="2" type="ORF">H6A20_05605</name>
</gene>
<dbReference type="CDD" id="cd07437">
    <property type="entry name" value="PHP_HisPPase_Ycdx_like"/>
    <property type="match status" value="1"/>
</dbReference>
<proteinExistence type="predicted"/>
<evidence type="ECO:0000313" key="2">
    <source>
        <dbReference type="EMBL" id="MBM6948131.1"/>
    </source>
</evidence>
<dbReference type="InterPro" id="IPR016195">
    <property type="entry name" value="Pol/histidinol_Pase-like"/>
</dbReference>
<dbReference type="Pfam" id="PF02811">
    <property type="entry name" value="PHP"/>
    <property type="match status" value="1"/>
</dbReference>
<dbReference type="InterPro" id="IPR004013">
    <property type="entry name" value="PHP_dom"/>
</dbReference>
<dbReference type="GO" id="GO:0005829">
    <property type="term" value="C:cytosol"/>
    <property type="evidence" value="ECO:0007669"/>
    <property type="project" value="TreeGrafter"/>
</dbReference>
<dbReference type="EMBL" id="JACJKS010000006">
    <property type="protein sequence ID" value="MBM6948131.1"/>
    <property type="molecule type" value="Genomic_DNA"/>
</dbReference>
<dbReference type="GO" id="GO:0008270">
    <property type="term" value="F:zinc ion binding"/>
    <property type="evidence" value="ECO:0007669"/>
    <property type="project" value="TreeGrafter"/>
</dbReference>
<comment type="caution">
    <text evidence="2">The sequence shown here is derived from an EMBL/GenBank/DDBJ whole genome shotgun (WGS) entry which is preliminary data.</text>
</comment>
<dbReference type="NCBIfam" id="NF006702">
    <property type="entry name" value="PRK09248.1"/>
    <property type="match status" value="1"/>
</dbReference>
<reference evidence="2" key="2">
    <citation type="journal article" date="2021" name="Sci. Rep.">
        <title>The distribution of antibiotic resistance genes in chicken gut microbiota commensals.</title>
        <authorList>
            <person name="Juricova H."/>
            <person name="Matiasovicova J."/>
            <person name="Kubasova T."/>
            <person name="Cejkova D."/>
            <person name="Rychlik I."/>
        </authorList>
    </citation>
    <scope>NUCLEOTIDE SEQUENCE</scope>
    <source>
        <strain evidence="2">An582</strain>
    </source>
</reference>
<dbReference type="GO" id="GO:0042578">
    <property type="term" value="F:phosphoric ester hydrolase activity"/>
    <property type="evidence" value="ECO:0007669"/>
    <property type="project" value="TreeGrafter"/>
</dbReference>
<name>A0A939BGV9_9CLOT</name>